<keyword evidence="3" id="KW-1185">Reference proteome</keyword>
<evidence type="ECO:0000313" key="2">
    <source>
        <dbReference type="EMBL" id="KAF6142567.1"/>
    </source>
</evidence>
<feature type="region of interest" description="Disordered" evidence="1">
    <location>
        <begin position="79"/>
        <end position="172"/>
    </location>
</feature>
<sequence length="172" mass="18773">MYYARLRSSGEESSHCDSFIEWSASAPSENVLTPPTVAEIYAKIVEKTQSRRSPMPPNSGIPSETSVTVIHYAYPVQPSVPSQTAQSSSLSLSLLPAASGNSSPPRKKGDYCVSRPLQVYNRRHPGRQPSTPDSQASPISPGLPPIADSPFDDDRPIVIRKEKHNVGKPDRY</sequence>
<comment type="caution">
    <text evidence="2">The sequence shown here is derived from an EMBL/GenBank/DDBJ whole genome shotgun (WGS) entry which is preliminary data.</text>
</comment>
<protein>
    <submittedName>
        <fullName evidence="2">Uncharacterized protein</fullName>
    </submittedName>
</protein>
<feature type="compositionally biased region" description="Basic and acidic residues" evidence="1">
    <location>
        <begin position="152"/>
        <end position="172"/>
    </location>
</feature>
<evidence type="ECO:0000313" key="3">
    <source>
        <dbReference type="Proteomes" id="UP000541444"/>
    </source>
</evidence>
<dbReference type="Proteomes" id="UP000541444">
    <property type="component" value="Unassembled WGS sequence"/>
</dbReference>
<organism evidence="2 3">
    <name type="scientific">Kingdonia uniflora</name>
    <dbReference type="NCBI Taxonomy" id="39325"/>
    <lineage>
        <taxon>Eukaryota</taxon>
        <taxon>Viridiplantae</taxon>
        <taxon>Streptophyta</taxon>
        <taxon>Embryophyta</taxon>
        <taxon>Tracheophyta</taxon>
        <taxon>Spermatophyta</taxon>
        <taxon>Magnoliopsida</taxon>
        <taxon>Ranunculales</taxon>
        <taxon>Circaeasteraceae</taxon>
        <taxon>Kingdonia</taxon>
    </lineage>
</organism>
<dbReference type="EMBL" id="JACGCM010002254">
    <property type="protein sequence ID" value="KAF6142567.1"/>
    <property type="molecule type" value="Genomic_DNA"/>
</dbReference>
<evidence type="ECO:0000256" key="1">
    <source>
        <dbReference type="SAM" id="MobiDB-lite"/>
    </source>
</evidence>
<accession>A0A7J7LIV5</accession>
<feature type="compositionally biased region" description="Polar residues" evidence="1">
    <location>
        <begin position="128"/>
        <end position="138"/>
    </location>
</feature>
<proteinExistence type="predicted"/>
<dbReference type="OrthoDB" id="201321at2759"/>
<name>A0A7J7LIV5_9MAGN</name>
<gene>
    <name evidence="2" type="ORF">GIB67_039531</name>
</gene>
<reference evidence="2 3" key="1">
    <citation type="journal article" date="2020" name="IScience">
        <title>Genome Sequencing of the Endangered Kingdonia uniflora (Circaeasteraceae, Ranunculales) Reveals Potential Mechanisms of Evolutionary Specialization.</title>
        <authorList>
            <person name="Sun Y."/>
            <person name="Deng T."/>
            <person name="Zhang A."/>
            <person name="Moore M.J."/>
            <person name="Landis J.B."/>
            <person name="Lin N."/>
            <person name="Zhang H."/>
            <person name="Zhang X."/>
            <person name="Huang J."/>
            <person name="Zhang X."/>
            <person name="Sun H."/>
            <person name="Wang H."/>
        </authorList>
    </citation>
    <scope>NUCLEOTIDE SEQUENCE [LARGE SCALE GENOMIC DNA]</scope>
    <source>
        <strain evidence="2">TB1705</strain>
        <tissue evidence="2">Leaf</tissue>
    </source>
</reference>
<dbReference type="AlphaFoldDB" id="A0A7J7LIV5"/>
<feature type="compositionally biased region" description="Low complexity" evidence="1">
    <location>
        <begin position="79"/>
        <end position="104"/>
    </location>
</feature>